<evidence type="ECO:0000256" key="2">
    <source>
        <dbReference type="ARBA" id="ARBA00022448"/>
    </source>
</evidence>
<feature type="region of interest" description="Disordered" evidence="7">
    <location>
        <begin position="409"/>
        <end position="435"/>
    </location>
</feature>
<feature type="transmembrane region" description="Helical" evidence="8">
    <location>
        <begin position="21"/>
        <end position="44"/>
    </location>
</feature>
<dbReference type="PANTHER" id="PTHR30469">
    <property type="entry name" value="MULTIDRUG RESISTANCE PROTEIN MDTA"/>
    <property type="match status" value="1"/>
</dbReference>
<evidence type="ECO:0000259" key="12">
    <source>
        <dbReference type="Pfam" id="PF25967"/>
    </source>
</evidence>
<evidence type="ECO:0000256" key="7">
    <source>
        <dbReference type="SAM" id="MobiDB-lite"/>
    </source>
</evidence>
<reference evidence="13" key="1">
    <citation type="submission" date="2016-10" db="EMBL/GenBank/DDBJ databases">
        <title>Sequence of Gallionella enrichment culture.</title>
        <authorList>
            <person name="Poehlein A."/>
            <person name="Muehling M."/>
            <person name="Daniel R."/>
        </authorList>
    </citation>
    <scope>NUCLEOTIDE SEQUENCE</scope>
</reference>
<feature type="coiled-coil region" evidence="6">
    <location>
        <begin position="125"/>
        <end position="152"/>
    </location>
</feature>
<feature type="domain" description="Multidrug resistance protein MdtA-like alpha-helical hairpin" evidence="9">
    <location>
        <begin position="127"/>
        <end position="194"/>
    </location>
</feature>
<feature type="domain" description="Multidrug resistance protein MdtA-like C-terminal permuted SH3" evidence="12">
    <location>
        <begin position="332"/>
        <end position="393"/>
    </location>
</feature>
<evidence type="ECO:0000256" key="1">
    <source>
        <dbReference type="ARBA" id="ARBA00004236"/>
    </source>
</evidence>
<keyword evidence="2" id="KW-0813">Transport</keyword>
<evidence type="ECO:0000313" key="13">
    <source>
        <dbReference type="EMBL" id="OIR19955.1"/>
    </source>
</evidence>
<comment type="subcellular location">
    <subcellularLocation>
        <location evidence="1">Cell membrane</location>
    </subcellularLocation>
</comment>
<dbReference type="Gene3D" id="2.40.420.20">
    <property type="match status" value="1"/>
</dbReference>
<dbReference type="Pfam" id="PF25876">
    <property type="entry name" value="HH_MFP_RND"/>
    <property type="match status" value="1"/>
</dbReference>
<keyword evidence="8" id="KW-0812">Transmembrane</keyword>
<dbReference type="Gene3D" id="2.40.30.170">
    <property type="match status" value="1"/>
</dbReference>
<dbReference type="GO" id="GO:0030313">
    <property type="term" value="C:cell envelope"/>
    <property type="evidence" value="ECO:0007669"/>
    <property type="project" value="UniProtKB-SubCell"/>
</dbReference>
<dbReference type="InterPro" id="IPR058624">
    <property type="entry name" value="MdtA-like_HH"/>
</dbReference>
<gene>
    <name evidence="13" type="primary">mdtA_3</name>
    <name evidence="13" type="ORF">GALL_08410</name>
</gene>
<dbReference type="AlphaFoldDB" id="A0A1J5TIH1"/>
<feature type="domain" description="Multidrug resistance protein MdtA-like barrel-sandwich hybrid" evidence="10">
    <location>
        <begin position="85"/>
        <end position="217"/>
    </location>
</feature>
<keyword evidence="6" id="KW-0175">Coiled coil</keyword>
<proteinExistence type="predicted"/>
<dbReference type="InterPro" id="IPR058626">
    <property type="entry name" value="MdtA-like_b-barrel"/>
</dbReference>
<evidence type="ECO:0000259" key="10">
    <source>
        <dbReference type="Pfam" id="PF25917"/>
    </source>
</evidence>
<dbReference type="InterPro" id="IPR006143">
    <property type="entry name" value="RND_pump_MFP"/>
</dbReference>
<comment type="caution">
    <text evidence="13">The sequence shown here is derived from an EMBL/GenBank/DDBJ whole genome shotgun (WGS) entry which is preliminary data.</text>
</comment>
<organism evidence="13">
    <name type="scientific">mine drainage metagenome</name>
    <dbReference type="NCBI Taxonomy" id="410659"/>
    <lineage>
        <taxon>unclassified sequences</taxon>
        <taxon>metagenomes</taxon>
        <taxon>ecological metagenomes</taxon>
    </lineage>
</organism>
<dbReference type="Gene3D" id="2.40.50.100">
    <property type="match status" value="1"/>
</dbReference>
<dbReference type="InterPro" id="IPR058625">
    <property type="entry name" value="MdtA-like_BSH"/>
</dbReference>
<keyword evidence="8" id="KW-1133">Transmembrane helix</keyword>
<dbReference type="SUPFAM" id="SSF111369">
    <property type="entry name" value="HlyD-like secretion proteins"/>
    <property type="match status" value="1"/>
</dbReference>
<dbReference type="GO" id="GO:0015562">
    <property type="term" value="F:efflux transmembrane transporter activity"/>
    <property type="evidence" value="ECO:0007669"/>
    <property type="project" value="TreeGrafter"/>
</dbReference>
<evidence type="ECO:0000256" key="8">
    <source>
        <dbReference type="SAM" id="Phobius"/>
    </source>
</evidence>
<dbReference type="EMBL" id="MLJW01000001">
    <property type="protein sequence ID" value="OIR19955.1"/>
    <property type="molecule type" value="Genomic_DNA"/>
</dbReference>
<keyword evidence="4" id="KW-0997">Cell inner membrane</keyword>
<sequence length="435" mass="45337">MPPTSRSLEFRHKLQSLTRTVRGYVILGAASISLVLGTSIHTFAKEGESTPGATPPPVPVTATTAQQQAMPVWIDVQGTVIPLNYVNVMPRVAGLLQSVNFREGQAVKAGQVLATIDPQPFRIQVELAQAQLMRDQAQLAGAQADLERYETLLAQDSIAVQQVVDQRATVAQLKGTVAADKAAVDNAQLQLDWTRITSPGSGIAGLRQVDVGNMVGTTGAIGGGASVLTGTASASTPIVTIAQVQPITATFAIAQNQLPAVLSRMRSATLPVQAWDQRRTALLDTGKVIAVDNLINAATGTVMVKAQFANARMTLFPNQFVNVRLLVDTLEQAIVVPSAAIATGASGSYVYVIDSGDKVSVRPVSTGATNQDYTAISAGLQPGERVVTDGLDRLRSGSKVQVVAQYSGAAAGTGGSGKPLKNEKAGAEQHRGSGS</sequence>
<keyword evidence="5 8" id="KW-0472">Membrane</keyword>
<dbReference type="Pfam" id="PF25917">
    <property type="entry name" value="BSH_RND"/>
    <property type="match status" value="1"/>
</dbReference>
<accession>A0A1J5TIH1</accession>
<dbReference type="FunFam" id="2.40.420.20:FF:000001">
    <property type="entry name" value="Efflux RND transporter periplasmic adaptor subunit"/>
    <property type="match status" value="1"/>
</dbReference>
<keyword evidence="3" id="KW-1003">Cell membrane</keyword>
<feature type="domain" description="Multidrug resistance protein MdtA-like beta-barrel" evidence="11">
    <location>
        <begin position="246"/>
        <end position="329"/>
    </location>
</feature>
<evidence type="ECO:0000256" key="5">
    <source>
        <dbReference type="ARBA" id="ARBA00023136"/>
    </source>
</evidence>
<evidence type="ECO:0000259" key="9">
    <source>
        <dbReference type="Pfam" id="PF25876"/>
    </source>
</evidence>
<dbReference type="Pfam" id="PF25967">
    <property type="entry name" value="RND-MFP_C"/>
    <property type="match status" value="1"/>
</dbReference>
<protein>
    <submittedName>
        <fullName evidence="13">Multidrug resistance protein MdtA</fullName>
    </submittedName>
</protein>
<dbReference type="PANTHER" id="PTHR30469:SF12">
    <property type="entry name" value="MULTIDRUG RESISTANCE PROTEIN MDTA"/>
    <property type="match status" value="1"/>
</dbReference>
<evidence type="ECO:0000259" key="11">
    <source>
        <dbReference type="Pfam" id="PF25944"/>
    </source>
</evidence>
<evidence type="ECO:0000256" key="3">
    <source>
        <dbReference type="ARBA" id="ARBA00022475"/>
    </source>
</evidence>
<name>A0A1J5TIH1_9ZZZZ</name>
<dbReference type="Gene3D" id="1.10.287.470">
    <property type="entry name" value="Helix hairpin bin"/>
    <property type="match status" value="1"/>
</dbReference>
<feature type="compositionally biased region" description="Basic and acidic residues" evidence="7">
    <location>
        <begin position="420"/>
        <end position="435"/>
    </location>
</feature>
<dbReference type="NCBIfam" id="TIGR01730">
    <property type="entry name" value="RND_mfp"/>
    <property type="match status" value="1"/>
</dbReference>
<dbReference type="Pfam" id="PF25944">
    <property type="entry name" value="Beta-barrel_RND"/>
    <property type="match status" value="1"/>
</dbReference>
<dbReference type="GO" id="GO:1990281">
    <property type="term" value="C:efflux pump complex"/>
    <property type="evidence" value="ECO:0007669"/>
    <property type="project" value="TreeGrafter"/>
</dbReference>
<evidence type="ECO:0000256" key="4">
    <source>
        <dbReference type="ARBA" id="ARBA00022519"/>
    </source>
</evidence>
<evidence type="ECO:0000256" key="6">
    <source>
        <dbReference type="SAM" id="Coils"/>
    </source>
</evidence>
<dbReference type="InterPro" id="IPR058627">
    <property type="entry name" value="MdtA-like_C"/>
</dbReference>